<sequence>MSIWTRISEAIQALASGEGLSAVFDRLRSPPERSVAFTIAVIALSAKMAKADGLVTRDEVTAFREVFQIAPEDERGAARVFNLARQDIAGFEEYATRIARMFAEQPGTLCDLIEGLFHIAVADGIYHPNEDAFLARVAEIFGIRDADFRALRARFVEGAVPDPWSVLGVTADMSLAEIRKVWRQMVRECHPDRMQARGVPEEAVKLAEKRLKDINRAWEEISEANAHADRHL</sequence>
<dbReference type="AlphaFoldDB" id="A0A1H7T053"/>
<reference evidence="2 3" key="1">
    <citation type="submission" date="2016-10" db="EMBL/GenBank/DDBJ databases">
        <authorList>
            <person name="de Groot N.N."/>
        </authorList>
    </citation>
    <scope>NUCLEOTIDE SEQUENCE [LARGE SCALE GENOMIC DNA]</scope>
    <source>
        <strain evidence="2 3">DSM 100674</strain>
    </source>
</reference>
<dbReference type="Gene3D" id="1.10.287.110">
    <property type="entry name" value="DnaJ domain"/>
    <property type="match status" value="1"/>
</dbReference>
<evidence type="ECO:0000313" key="2">
    <source>
        <dbReference type="EMBL" id="SEL77604.1"/>
    </source>
</evidence>
<dbReference type="CDD" id="cd07316">
    <property type="entry name" value="terB_like_DjlA"/>
    <property type="match status" value="1"/>
</dbReference>
<proteinExistence type="predicted"/>
<dbReference type="InterPro" id="IPR007791">
    <property type="entry name" value="DjlA_N"/>
</dbReference>
<dbReference type="InterPro" id="IPR001623">
    <property type="entry name" value="DnaJ_domain"/>
</dbReference>
<dbReference type="SUPFAM" id="SSF46565">
    <property type="entry name" value="Chaperone J-domain"/>
    <property type="match status" value="1"/>
</dbReference>
<dbReference type="InterPro" id="IPR036869">
    <property type="entry name" value="J_dom_sf"/>
</dbReference>
<dbReference type="Gene3D" id="1.10.3680.10">
    <property type="entry name" value="TerB-like"/>
    <property type="match status" value="1"/>
</dbReference>
<evidence type="ECO:0000259" key="1">
    <source>
        <dbReference type="PROSITE" id="PS50076"/>
    </source>
</evidence>
<dbReference type="OrthoDB" id="9782583at2"/>
<dbReference type="Pfam" id="PF00226">
    <property type="entry name" value="DnaJ"/>
    <property type="match status" value="1"/>
</dbReference>
<dbReference type="Proteomes" id="UP000199582">
    <property type="component" value="Unassembled WGS sequence"/>
</dbReference>
<dbReference type="RefSeq" id="WP_093037397.1">
    <property type="nucleotide sequence ID" value="NZ_FOAG01000008.1"/>
</dbReference>
<dbReference type="Pfam" id="PF05099">
    <property type="entry name" value="TerB"/>
    <property type="match status" value="1"/>
</dbReference>
<dbReference type="SUPFAM" id="SSF158682">
    <property type="entry name" value="TerB-like"/>
    <property type="match status" value="1"/>
</dbReference>
<protein>
    <submittedName>
        <fullName evidence="2">DnaJ like chaperone protein</fullName>
    </submittedName>
</protein>
<evidence type="ECO:0000313" key="3">
    <source>
        <dbReference type="Proteomes" id="UP000199582"/>
    </source>
</evidence>
<dbReference type="InterPro" id="IPR029024">
    <property type="entry name" value="TerB-like"/>
</dbReference>
<keyword evidence="3" id="KW-1185">Reference proteome</keyword>
<dbReference type="STRING" id="1287727.SAMN05443999_1083"/>
<dbReference type="EMBL" id="FOAG01000008">
    <property type="protein sequence ID" value="SEL77604.1"/>
    <property type="molecule type" value="Genomic_DNA"/>
</dbReference>
<dbReference type="CDD" id="cd06257">
    <property type="entry name" value="DnaJ"/>
    <property type="match status" value="1"/>
</dbReference>
<name>A0A1H7T053_9RHOB</name>
<feature type="domain" description="J" evidence="1">
    <location>
        <begin position="162"/>
        <end position="232"/>
    </location>
</feature>
<accession>A0A1H7T053</accession>
<dbReference type="PROSITE" id="PS50076">
    <property type="entry name" value="DNAJ_2"/>
    <property type="match status" value="1"/>
</dbReference>
<organism evidence="2 3">
    <name type="scientific">Roseovarius azorensis</name>
    <dbReference type="NCBI Taxonomy" id="1287727"/>
    <lineage>
        <taxon>Bacteria</taxon>
        <taxon>Pseudomonadati</taxon>
        <taxon>Pseudomonadota</taxon>
        <taxon>Alphaproteobacteria</taxon>
        <taxon>Rhodobacterales</taxon>
        <taxon>Roseobacteraceae</taxon>
        <taxon>Roseovarius</taxon>
    </lineage>
</organism>
<gene>
    <name evidence="2" type="ORF">SAMN05443999_1083</name>
</gene>
<dbReference type="SMART" id="SM00271">
    <property type="entry name" value="DnaJ"/>
    <property type="match status" value="1"/>
</dbReference>
<dbReference type="PRINTS" id="PR00625">
    <property type="entry name" value="JDOMAIN"/>
</dbReference>